<proteinExistence type="predicted"/>
<evidence type="ECO:0000313" key="2">
    <source>
        <dbReference type="Proteomes" id="UP000054248"/>
    </source>
</evidence>
<dbReference type="Pfam" id="PF18759">
    <property type="entry name" value="Plavaka"/>
    <property type="match status" value="1"/>
</dbReference>
<dbReference type="HOGENOM" id="CLU_009122_1_0_1"/>
<name>A0A0C3PV37_9AGAM</name>
<reference evidence="2" key="2">
    <citation type="submission" date="2015-01" db="EMBL/GenBank/DDBJ databases">
        <title>Evolutionary Origins and Diversification of the Mycorrhizal Mutualists.</title>
        <authorList>
            <consortium name="DOE Joint Genome Institute"/>
            <consortium name="Mycorrhizal Genomics Consortium"/>
            <person name="Kohler A."/>
            <person name="Kuo A."/>
            <person name="Nagy L.G."/>
            <person name="Floudas D."/>
            <person name="Copeland A."/>
            <person name="Barry K.W."/>
            <person name="Cichocki N."/>
            <person name="Veneault-Fourrey C."/>
            <person name="LaButti K."/>
            <person name="Lindquist E.A."/>
            <person name="Lipzen A."/>
            <person name="Lundell T."/>
            <person name="Morin E."/>
            <person name="Murat C."/>
            <person name="Riley R."/>
            <person name="Ohm R."/>
            <person name="Sun H."/>
            <person name="Tunlid A."/>
            <person name="Henrissat B."/>
            <person name="Grigoriev I.V."/>
            <person name="Hibbett D.S."/>
            <person name="Martin F."/>
        </authorList>
    </citation>
    <scope>NUCLEOTIDE SEQUENCE [LARGE SCALE GENOMIC DNA]</scope>
    <source>
        <strain evidence="2">MUT 4182</strain>
    </source>
</reference>
<evidence type="ECO:0000313" key="1">
    <source>
        <dbReference type="EMBL" id="KIO18770.1"/>
    </source>
</evidence>
<accession>A0A0C3PV37</accession>
<protein>
    <submittedName>
        <fullName evidence="1">Uncharacterized protein</fullName>
    </submittedName>
</protein>
<reference evidence="1 2" key="1">
    <citation type="submission" date="2014-04" db="EMBL/GenBank/DDBJ databases">
        <authorList>
            <consortium name="DOE Joint Genome Institute"/>
            <person name="Kuo A."/>
            <person name="Girlanda M."/>
            <person name="Perotto S."/>
            <person name="Kohler A."/>
            <person name="Nagy L.G."/>
            <person name="Floudas D."/>
            <person name="Copeland A."/>
            <person name="Barry K.W."/>
            <person name="Cichocki N."/>
            <person name="Veneault-Fourrey C."/>
            <person name="LaButti K."/>
            <person name="Lindquist E.A."/>
            <person name="Lipzen A."/>
            <person name="Lundell T."/>
            <person name="Morin E."/>
            <person name="Murat C."/>
            <person name="Sun H."/>
            <person name="Tunlid A."/>
            <person name="Henrissat B."/>
            <person name="Grigoriev I.V."/>
            <person name="Hibbett D.S."/>
            <person name="Martin F."/>
            <person name="Nordberg H.P."/>
            <person name="Cantor M.N."/>
            <person name="Hua S.X."/>
        </authorList>
    </citation>
    <scope>NUCLEOTIDE SEQUENCE [LARGE SCALE GENOMIC DNA]</scope>
    <source>
        <strain evidence="1 2">MUT 4182</strain>
    </source>
</reference>
<organism evidence="1 2">
    <name type="scientific">Tulasnella calospora MUT 4182</name>
    <dbReference type="NCBI Taxonomy" id="1051891"/>
    <lineage>
        <taxon>Eukaryota</taxon>
        <taxon>Fungi</taxon>
        <taxon>Dikarya</taxon>
        <taxon>Basidiomycota</taxon>
        <taxon>Agaricomycotina</taxon>
        <taxon>Agaricomycetes</taxon>
        <taxon>Cantharellales</taxon>
        <taxon>Tulasnellaceae</taxon>
        <taxon>Tulasnella</taxon>
    </lineage>
</organism>
<gene>
    <name evidence="1" type="ORF">M407DRAFT_224755</name>
</gene>
<dbReference type="OrthoDB" id="3239511at2759"/>
<dbReference type="AlphaFoldDB" id="A0A0C3PV37"/>
<dbReference type="EMBL" id="KN823261">
    <property type="protein sequence ID" value="KIO18770.1"/>
    <property type="molecule type" value="Genomic_DNA"/>
</dbReference>
<dbReference type="Proteomes" id="UP000054248">
    <property type="component" value="Unassembled WGS sequence"/>
</dbReference>
<sequence>MAHIKSIEKPVFTFIKNKSVCYLAGASSLVTYYYRTVQQIQLERNQALLSLQLAASAKHLPVDQPLQTVQNCRSDLQSRIAPIGTLPDIPASSQSAQMSASDTSLSTDQVMEPDYHIRFEYHPASKQPPRLYSSYQESLSTTSEPVDYEVPSKPYSPFTTQADFDFAEFVTEHRLSSSAINDLLKRLHTVWANDVLVTVETAAELDQFVKDSIEPDIEFKETHVQSSYQAASGKPVTEEHAVFVRSIRDWVASAVKDPILFPHFQWYPIRKYHVFKDRHIQFVDEPWSGTDWWEDQDAIGNEGCVVPIMLYSDKTTVSSFNGRTFHPVIARIGNLPASIRNSRGAHGGGTLIAYIPQLYDVEEEKSSAEFINHKRQLYHQVLLTIFASIIDSAKVGYKVICADSMLRTLFILIKFASGDYEEQVDLTLVRGINSLFPCPVCLVPRNALSDLTMQYPSRTARQSRTIYQEAESYKRSGENGKAEEVLKAHSLRAVFNAFWHLKHSDPHRAVCFDIIHFLDGGLWGRHAWPELIRCIRQAAGGENITVIDDRFSLLPSWPSLDHLEKVVDLTFVDSRTHFSIIKARDEFARLITDLSENVLKEFNFPKMHYLTHLLDHMWRKCASRHYNTILGEGMHVLMKAAFPQTNAKEFEAQMAFHFDSLTALRRIRRTVDLYNQATEADHISSTENSNPLTAPRLEAPDKPVPIHAVSAFNTGSADFYSQLCRFLITPFKRLRVPYTSYDNWTPNIDLIHAHPLFHGKPRYDAVLLALDGHAKLVLGRLRLLFRCHALGRVWDVAFIQPADVIRPANGVDIGMTIVKEREEAEFVLTSSIRRAAFFSPTFEGGGIDGPEYFVNDLVDYDMILRLDPHYVYGT</sequence>
<dbReference type="InterPro" id="IPR041078">
    <property type="entry name" value="Plavaka"/>
</dbReference>
<keyword evidence="2" id="KW-1185">Reference proteome</keyword>